<organism evidence="1 2">
    <name type="scientific">Dorcoceras hygrometricum</name>
    <dbReference type="NCBI Taxonomy" id="472368"/>
    <lineage>
        <taxon>Eukaryota</taxon>
        <taxon>Viridiplantae</taxon>
        <taxon>Streptophyta</taxon>
        <taxon>Embryophyta</taxon>
        <taxon>Tracheophyta</taxon>
        <taxon>Spermatophyta</taxon>
        <taxon>Magnoliopsida</taxon>
        <taxon>eudicotyledons</taxon>
        <taxon>Gunneridae</taxon>
        <taxon>Pentapetalae</taxon>
        <taxon>asterids</taxon>
        <taxon>lamiids</taxon>
        <taxon>Lamiales</taxon>
        <taxon>Gesneriaceae</taxon>
        <taxon>Didymocarpoideae</taxon>
        <taxon>Trichosporeae</taxon>
        <taxon>Loxocarpinae</taxon>
        <taxon>Dorcoceras</taxon>
    </lineage>
</organism>
<gene>
    <name evidence="1" type="ORF">F511_32461</name>
</gene>
<name>A0A2Z7CIZ5_9LAMI</name>
<dbReference type="AlphaFoldDB" id="A0A2Z7CIZ5"/>
<evidence type="ECO:0000313" key="2">
    <source>
        <dbReference type="Proteomes" id="UP000250235"/>
    </source>
</evidence>
<dbReference type="PANTHER" id="PTHR38925">
    <property type="entry name" value="PROTEIN, PUTATIVE-RELATED"/>
    <property type="match status" value="1"/>
</dbReference>
<dbReference type="OrthoDB" id="942283at2759"/>
<dbReference type="PANTHER" id="PTHR38925:SF1">
    <property type="entry name" value="PROTEIN, PUTATIVE-RELATED"/>
    <property type="match status" value="1"/>
</dbReference>
<dbReference type="EMBL" id="KQ995316">
    <property type="protein sequence ID" value="KZV47101.1"/>
    <property type="molecule type" value="Genomic_DNA"/>
</dbReference>
<reference evidence="1 2" key="1">
    <citation type="journal article" date="2015" name="Proc. Natl. Acad. Sci. U.S.A.">
        <title>The resurrection genome of Boea hygrometrica: A blueprint for survival of dehydration.</title>
        <authorList>
            <person name="Xiao L."/>
            <person name="Yang G."/>
            <person name="Zhang L."/>
            <person name="Yang X."/>
            <person name="Zhao S."/>
            <person name="Ji Z."/>
            <person name="Zhou Q."/>
            <person name="Hu M."/>
            <person name="Wang Y."/>
            <person name="Chen M."/>
            <person name="Xu Y."/>
            <person name="Jin H."/>
            <person name="Xiao X."/>
            <person name="Hu G."/>
            <person name="Bao F."/>
            <person name="Hu Y."/>
            <person name="Wan P."/>
            <person name="Li L."/>
            <person name="Deng X."/>
            <person name="Kuang T."/>
            <person name="Xiang C."/>
            <person name="Zhu J.K."/>
            <person name="Oliver M.J."/>
            <person name="He Y."/>
        </authorList>
    </citation>
    <scope>NUCLEOTIDE SEQUENCE [LARGE SCALE GENOMIC DNA]</scope>
    <source>
        <strain evidence="2">cv. XS01</strain>
    </source>
</reference>
<protein>
    <submittedName>
        <fullName evidence="1">Uncharacterized protein</fullName>
    </submittedName>
</protein>
<sequence length="111" mass="12540">MAFTVAALAKLGAFAAAPRCLTPATAVLIWPLVLKFVFSFRHVQEAFINMLYSLRLFFFQMGQITLSTDHGGGDRWQRVVRLVYERLCHAMDAESTTAVEESFYDLSMITL</sequence>
<accession>A0A2Z7CIZ5</accession>
<keyword evidence="2" id="KW-1185">Reference proteome</keyword>
<evidence type="ECO:0000313" key="1">
    <source>
        <dbReference type="EMBL" id="KZV47101.1"/>
    </source>
</evidence>
<proteinExistence type="predicted"/>
<dbReference type="Proteomes" id="UP000250235">
    <property type="component" value="Unassembled WGS sequence"/>
</dbReference>